<dbReference type="EMBL" id="LXQA010040437">
    <property type="protein sequence ID" value="MCH99485.1"/>
    <property type="molecule type" value="Genomic_DNA"/>
</dbReference>
<name>A0A392NK66_9FABA</name>
<reference evidence="2 3" key="1">
    <citation type="journal article" date="2018" name="Front. Plant Sci.">
        <title>Red Clover (Trifolium pratense) and Zigzag Clover (T. medium) - A Picture of Genomic Similarities and Differences.</title>
        <authorList>
            <person name="Dluhosova J."/>
            <person name="Istvanek J."/>
            <person name="Nedelnik J."/>
            <person name="Repkova J."/>
        </authorList>
    </citation>
    <scope>NUCLEOTIDE SEQUENCE [LARGE SCALE GENOMIC DNA]</scope>
    <source>
        <strain evidence="3">cv. 10/8</strain>
        <tissue evidence="2">Leaf</tissue>
    </source>
</reference>
<dbReference type="GO" id="GO:0003677">
    <property type="term" value="F:DNA binding"/>
    <property type="evidence" value="ECO:0007669"/>
    <property type="project" value="UniProtKB-KW"/>
</dbReference>
<dbReference type="Proteomes" id="UP000265520">
    <property type="component" value="Unassembled WGS sequence"/>
</dbReference>
<sequence length="131" mass="14009">MTDLADLYQPDLLLEEFTLACAAIVVVPVRMSGYHPVLPGSNPGNGRWSTLRKKDGSTNSSATATATNPVTPVATNTQYTAEQLATRHSLNLALDMPFKKLTAPGMTDPAMATGSALMGTLPDFDWVRVFP</sequence>
<evidence type="ECO:0000313" key="3">
    <source>
        <dbReference type="Proteomes" id="UP000265520"/>
    </source>
</evidence>
<dbReference type="AlphaFoldDB" id="A0A392NK66"/>
<evidence type="ECO:0000313" key="2">
    <source>
        <dbReference type="EMBL" id="MCH99485.1"/>
    </source>
</evidence>
<protein>
    <submittedName>
        <fullName evidence="2">Myb-like DNA-binding domain protein</fullName>
    </submittedName>
</protein>
<proteinExistence type="predicted"/>
<evidence type="ECO:0000256" key="1">
    <source>
        <dbReference type="SAM" id="MobiDB-lite"/>
    </source>
</evidence>
<comment type="caution">
    <text evidence="2">The sequence shown here is derived from an EMBL/GenBank/DDBJ whole genome shotgun (WGS) entry which is preliminary data.</text>
</comment>
<feature type="compositionally biased region" description="Low complexity" evidence="1">
    <location>
        <begin position="57"/>
        <end position="68"/>
    </location>
</feature>
<keyword evidence="2" id="KW-0238">DNA-binding</keyword>
<keyword evidence="3" id="KW-1185">Reference proteome</keyword>
<organism evidence="2 3">
    <name type="scientific">Trifolium medium</name>
    <dbReference type="NCBI Taxonomy" id="97028"/>
    <lineage>
        <taxon>Eukaryota</taxon>
        <taxon>Viridiplantae</taxon>
        <taxon>Streptophyta</taxon>
        <taxon>Embryophyta</taxon>
        <taxon>Tracheophyta</taxon>
        <taxon>Spermatophyta</taxon>
        <taxon>Magnoliopsida</taxon>
        <taxon>eudicotyledons</taxon>
        <taxon>Gunneridae</taxon>
        <taxon>Pentapetalae</taxon>
        <taxon>rosids</taxon>
        <taxon>fabids</taxon>
        <taxon>Fabales</taxon>
        <taxon>Fabaceae</taxon>
        <taxon>Papilionoideae</taxon>
        <taxon>50 kb inversion clade</taxon>
        <taxon>NPAAA clade</taxon>
        <taxon>Hologalegina</taxon>
        <taxon>IRL clade</taxon>
        <taxon>Trifolieae</taxon>
        <taxon>Trifolium</taxon>
    </lineage>
</organism>
<accession>A0A392NK66</accession>
<feature type="region of interest" description="Disordered" evidence="1">
    <location>
        <begin position="36"/>
        <end position="68"/>
    </location>
</feature>